<comment type="similarity">
    <text evidence="1">Belongs to the LysR transcriptional regulatory family.</text>
</comment>
<reference evidence="5 6" key="1">
    <citation type="submission" date="2017-01" db="EMBL/GenBank/DDBJ databases">
        <title>Genomic analysis of Xuhuaishuia manganoxidans DY6-4.</title>
        <authorList>
            <person name="Wang X."/>
        </authorList>
    </citation>
    <scope>NUCLEOTIDE SEQUENCE [LARGE SCALE GENOMIC DNA]</scope>
    <source>
        <strain evidence="5 6">DY6-4</strain>
    </source>
</reference>
<evidence type="ECO:0000256" key="3">
    <source>
        <dbReference type="ARBA" id="ARBA00023125"/>
    </source>
</evidence>
<dbReference type="Proteomes" id="UP000187266">
    <property type="component" value="Chromosome"/>
</dbReference>
<dbReference type="SUPFAM" id="SSF53850">
    <property type="entry name" value="Periplasmic binding protein-like II"/>
    <property type="match status" value="1"/>
</dbReference>
<keyword evidence="4" id="KW-0804">Transcription</keyword>
<dbReference type="PANTHER" id="PTHR30537:SF3">
    <property type="entry name" value="TRANSCRIPTIONAL REGULATORY PROTEIN"/>
    <property type="match status" value="1"/>
</dbReference>
<dbReference type="OrthoDB" id="7768317at2"/>
<keyword evidence="6" id="KW-1185">Reference proteome</keyword>
<name>A0A1U7DFC0_9RHOB</name>
<dbReference type="RefSeq" id="WP_076978718.1">
    <property type="nucleotide sequence ID" value="NZ_CP019124.1"/>
</dbReference>
<keyword evidence="3" id="KW-0238">DNA-binding</keyword>
<evidence type="ECO:0000256" key="1">
    <source>
        <dbReference type="ARBA" id="ARBA00009437"/>
    </source>
</evidence>
<dbReference type="AlphaFoldDB" id="A0A1U7DFC0"/>
<dbReference type="Gene3D" id="3.40.190.290">
    <property type="match status" value="1"/>
</dbReference>
<dbReference type="PROSITE" id="PS50931">
    <property type="entry name" value="HTH_LYSR"/>
    <property type="match status" value="1"/>
</dbReference>
<dbReference type="Pfam" id="PF03466">
    <property type="entry name" value="LysR_substrate"/>
    <property type="match status" value="1"/>
</dbReference>
<evidence type="ECO:0000256" key="2">
    <source>
        <dbReference type="ARBA" id="ARBA00023015"/>
    </source>
</evidence>
<dbReference type="GO" id="GO:0003700">
    <property type="term" value="F:DNA-binding transcription factor activity"/>
    <property type="evidence" value="ECO:0007669"/>
    <property type="project" value="InterPro"/>
</dbReference>
<dbReference type="STRING" id="1267768.BV394_02230"/>
<dbReference type="Pfam" id="PF00126">
    <property type="entry name" value="HTH_1"/>
    <property type="match status" value="1"/>
</dbReference>
<sequence>MDYWDDLKFLLAVNDAGTMSGAARALNTNVATVSRRIDRLSQKLEVEVLIKTPDGWIANPEVEGMIASASAFSHELKREQNRMLFSAPDTRVPVRIGAPIAFSTYMFTPYIKDLLDALPNVTVELYHRFFEEGLGDNDIVVVPWPPKRGRLITRKAGTIMVGVYGKKGGSRTGPWIGLQKENERSPQHQMAMNYFREPPTIRMDHFNSVLEGILKTGMPGPLPSFIGRSHDDLVELTPPAQMVQIQFWLCYHQTRRHDPVIDLLVEWVISSIRKSVQKSDT</sequence>
<keyword evidence="2" id="KW-0805">Transcription regulation</keyword>
<dbReference type="GO" id="GO:0043565">
    <property type="term" value="F:sequence-specific DNA binding"/>
    <property type="evidence" value="ECO:0007669"/>
    <property type="project" value="TreeGrafter"/>
</dbReference>
<dbReference type="SUPFAM" id="SSF46785">
    <property type="entry name" value="Winged helix' DNA-binding domain"/>
    <property type="match status" value="1"/>
</dbReference>
<dbReference type="Gene3D" id="1.10.10.10">
    <property type="entry name" value="Winged helix-like DNA-binding domain superfamily/Winged helix DNA-binding domain"/>
    <property type="match status" value="1"/>
</dbReference>
<evidence type="ECO:0000313" key="5">
    <source>
        <dbReference type="EMBL" id="APX88694.1"/>
    </source>
</evidence>
<dbReference type="GO" id="GO:0006351">
    <property type="term" value="P:DNA-templated transcription"/>
    <property type="evidence" value="ECO:0007669"/>
    <property type="project" value="TreeGrafter"/>
</dbReference>
<dbReference type="InterPro" id="IPR036388">
    <property type="entry name" value="WH-like_DNA-bd_sf"/>
</dbReference>
<dbReference type="InterPro" id="IPR005119">
    <property type="entry name" value="LysR_subst-bd"/>
</dbReference>
<dbReference type="PANTHER" id="PTHR30537">
    <property type="entry name" value="HTH-TYPE TRANSCRIPTIONAL REGULATOR"/>
    <property type="match status" value="1"/>
</dbReference>
<accession>A0A2M9DG98</accession>
<accession>A0A1U7DFC0</accession>
<dbReference type="InterPro" id="IPR000847">
    <property type="entry name" value="LysR_HTH_N"/>
</dbReference>
<evidence type="ECO:0000313" key="6">
    <source>
        <dbReference type="Proteomes" id="UP000187266"/>
    </source>
</evidence>
<gene>
    <name evidence="5" type="ORF">BV394_02230</name>
</gene>
<evidence type="ECO:0000256" key="4">
    <source>
        <dbReference type="ARBA" id="ARBA00023163"/>
    </source>
</evidence>
<organism evidence="5 6">
    <name type="scientific">Brevirhabdus pacifica</name>
    <dbReference type="NCBI Taxonomy" id="1267768"/>
    <lineage>
        <taxon>Bacteria</taxon>
        <taxon>Pseudomonadati</taxon>
        <taxon>Pseudomonadota</taxon>
        <taxon>Alphaproteobacteria</taxon>
        <taxon>Rhodobacterales</taxon>
        <taxon>Paracoccaceae</taxon>
        <taxon>Brevirhabdus</taxon>
    </lineage>
</organism>
<dbReference type="InterPro" id="IPR036390">
    <property type="entry name" value="WH_DNA-bd_sf"/>
</dbReference>
<dbReference type="InterPro" id="IPR058163">
    <property type="entry name" value="LysR-type_TF_proteobact-type"/>
</dbReference>
<protein>
    <submittedName>
        <fullName evidence="5">Uncharacterized protein</fullName>
    </submittedName>
</protein>
<proteinExistence type="inferred from homology"/>
<dbReference type="EMBL" id="CP019124">
    <property type="protein sequence ID" value="APX88694.1"/>
    <property type="molecule type" value="Genomic_DNA"/>
</dbReference>